<gene>
    <name evidence="4" type="ORF">CXG81DRAFT_1696</name>
</gene>
<evidence type="ECO:0000256" key="1">
    <source>
        <dbReference type="ARBA" id="ARBA00022741"/>
    </source>
</evidence>
<evidence type="ECO:0000259" key="3">
    <source>
        <dbReference type="PROSITE" id="PS51722"/>
    </source>
</evidence>
<dbReference type="SUPFAM" id="SSF52540">
    <property type="entry name" value="P-loop containing nucleoside triphosphate hydrolases"/>
    <property type="match status" value="1"/>
</dbReference>
<evidence type="ECO:0000256" key="2">
    <source>
        <dbReference type="ARBA" id="ARBA00023134"/>
    </source>
</evidence>
<dbReference type="Gene3D" id="3.40.50.300">
    <property type="entry name" value="P-loop containing nucleotide triphosphate hydrolases"/>
    <property type="match status" value="1"/>
</dbReference>
<dbReference type="InterPro" id="IPR000795">
    <property type="entry name" value="T_Tr_GTP-bd_dom"/>
</dbReference>
<feature type="non-terminal residue" evidence="4">
    <location>
        <position position="176"/>
    </location>
</feature>
<dbReference type="EMBL" id="ML014147">
    <property type="protein sequence ID" value="RKP02301.1"/>
    <property type="molecule type" value="Genomic_DNA"/>
</dbReference>
<dbReference type="AlphaFoldDB" id="A0A4P9XB22"/>
<dbReference type="STRING" id="1555241.A0A4P9XB22"/>
<dbReference type="Proteomes" id="UP000274922">
    <property type="component" value="Unassembled WGS sequence"/>
</dbReference>
<proteinExistence type="predicted"/>
<name>A0A4P9XB22_9FUNG</name>
<dbReference type="InterPro" id="IPR027417">
    <property type="entry name" value="P-loop_NTPase"/>
</dbReference>
<dbReference type="GO" id="GO:0003924">
    <property type="term" value="F:GTPase activity"/>
    <property type="evidence" value="ECO:0007669"/>
    <property type="project" value="InterPro"/>
</dbReference>
<sequence>MTVLFMGHVDAGKSTLVGHLLYLAGHVDERQMRKHQKEADQIKKGSFAFAWVLDSTEEERARGVTMDVAERFFRTPDRRYVLLDAPGHRDFVPAMIQGAAQADAAVLVVDASSPNAFAAGFLRGGQTQEHLRLALASTAIRHLVVAMNKLDAHQYDAAQYNAACAQINAFLVEIGF</sequence>
<dbReference type="InterPro" id="IPR050100">
    <property type="entry name" value="TRAFAC_GTPase_members"/>
</dbReference>
<keyword evidence="2" id="KW-0342">GTP-binding</keyword>
<dbReference type="PANTHER" id="PTHR23115">
    <property type="entry name" value="TRANSLATION FACTOR"/>
    <property type="match status" value="1"/>
</dbReference>
<reference evidence="5" key="1">
    <citation type="journal article" date="2018" name="Nat. Microbiol.">
        <title>Leveraging single-cell genomics to expand the fungal tree of life.</title>
        <authorList>
            <person name="Ahrendt S.R."/>
            <person name="Quandt C.A."/>
            <person name="Ciobanu D."/>
            <person name="Clum A."/>
            <person name="Salamov A."/>
            <person name="Andreopoulos B."/>
            <person name="Cheng J.F."/>
            <person name="Woyke T."/>
            <person name="Pelin A."/>
            <person name="Henrissat B."/>
            <person name="Reynolds N.K."/>
            <person name="Benny G.L."/>
            <person name="Smith M.E."/>
            <person name="James T.Y."/>
            <person name="Grigoriev I.V."/>
        </authorList>
    </citation>
    <scope>NUCLEOTIDE SEQUENCE [LARGE SCALE GENOMIC DNA]</scope>
    <source>
        <strain evidence="5">ATCC 52028</strain>
    </source>
</reference>
<accession>A0A4P9XB22</accession>
<evidence type="ECO:0000313" key="4">
    <source>
        <dbReference type="EMBL" id="RKP02301.1"/>
    </source>
</evidence>
<organism evidence="4 5">
    <name type="scientific">Caulochytrium protostelioides</name>
    <dbReference type="NCBI Taxonomy" id="1555241"/>
    <lineage>
        <taxon>Eukaryota</taxon>
        <taxon>Fungi</taxon>
        <taxon>Fungi incertae sedis</taxon>
        <taxon>Chytridiomycota</taxon>
        <taxon>Chytridiomycota incertae sedis</taxon>
        <taxon>Chytridiomycetes</taxon>
        <taxon>Caulochytriales</taxon>
        <taxon>Caulochytriaceae</taxon>
        <taxon>Caulochytrium</taxon>
    </lineage>
</organism>
<dbReference type="PROSITE" id="PS51722">
    <property type="entry name" value="G_TR_2"/>
    <property type="match status" value="1"/>
</dbReference>
<dbReference type="GO" id="GO:0005525">
    <property type="term" value="F:GTP binding"/>
    <property type="evidence" value="ECO:0007669"/>
    <property type="project" value="UniProtKB-KW"/>
</dbReference>
<keyword evidence="5" id="KW-1185">Reference proteome</keyword>
<dbReference type="Pfam" id="PF00009">
    <property type="entry name" value="GTP_EFTU"/>
    <property type="match status" value="1"/>
</dbReference>
<evidence type="ECO:0000313" key="5">
    <source>
        <dbReference type="Proteomes" id="UP000274922"/>
    </source>
</evidence>
<protein>
    <recommendedName>
        <fullName evidence="3">Tr-type G domain-containing protein</fullName>
    </recommendedName>
</protein>
<keyword evidence="1" id="KW-0547">Nucleotide-binding</keyword>
<dbReference type="OrthoDB" id="342024at2759"/>
<feature type="domain" description="Tr-type G" evidence="3">
    <location>
        <begin position="1"/>
        <end position="176"/>
    </location>
</feature>
<dbReference type="PRINTS" id="PR00315">
    <property type="entry name" value="ELONGATNFCT"/>
</dbReference>